<dbReference type="AlphaFoldDB" id="A0A7U7JR89"/>
<dbReference type="KEGG" id="suh:SAMSHR1132_21990"/>
<comment type="caution">
    <text evidence="2">The sequence shown here is derived from an EMBL/GenBank/DDBJ whole genome shotgun (WGS) entry which is preliminary data.</text>
</comment>
<keyword evidence="3" id="KW-1185">Reference proteome</keyword>
<dbReference type="EMBL" id="CVOU01000006">
    <property type="protein sequence ID" value="CRI14793.1"/>
    <property type="molecule type" value="Genomic_DNA"/>
</dbReference>
<feature type="transmembrane region" description="Helical" evidence="1">
    <location>
        <begin position="9"/>
        <end position="28"/>
    </location>
</feature>
<accession>A0A7U7JR89</accession>
<organism evidence="2 3">
    <name type="scientific">Staphylococcus argenteus</name>
    <dbReference type="NCBI Taxonomy" id="985002"/>
    <lineage>
        <taxon>Bacteria</taxon>
        <taxon>Bacillati</taxon>
        <taxon>Bacillota</taxon>
        <taxon>Bacilli</taxon>
        <taxon>Bacillales</taxon>
        <taxon>Staphylococcaceae</taxon>
        <taxon>Staphylococcus</taxon>
    </lineage>
</organism>
<keyword evidence="1" id="KW-0812">Transmembrane</keyword>
<dbReference type="Proteomes" id="UP000236509">
    <property type="component" value="Unassembled WGS sequence"/>
</dbReference>
<reference evidence="2 3" key="1">
    <citation type="submission" date="2015-04" db="EMBL/GenBank/DDBJ databases">
        <authorList>
            <person name="Cao L."/>
            <person name="Gao C.H."/>
        </authorList>
    </citation>
    <scope>NUCLEOTIDE SEQUENCE [LARGE SCALE GENOMIC DNA]</scope>
    <source>
        <strain evidence="2 3">SH3</strain>
    </source>
</reference>
<sequence length="58" mass="7036">MKTDTLRQAIIYYFVALIISALMIYLLLLNFEIVILYSCVFTVIYWLIYAFDVYRKRN</sequence>
<protein>
    <submittedName>
        <fullName evidence="2">Uncharacterized protein</fullName>
    </submittedName>
</protein>
<keyword evidence="1" id="KW-1133">Transmembrane helix</keyword>
<evidence type="ECO:0000256" key="1">
    <source>
        <dbReference type="SAM" id="Phobius"/>
    </source>
</evidence>
<evidence type="ECO:0000313" key="2">
    <source>
        <dbReference type="EMBL" id="CRI14793.1"/>
    </source>
</evidence>
<evidence type="ECO:0000313" key="3">
    <source>
        <dbReference type="Proteomes" id="UP000236509"/>
    </source>
</evidence>
<gene>
    <name evidence="2" type="ORF">BN1326_140169</name>
</gene>
<keyword evidence="1" id="KW-0472">Membrane</keyword>
<feature type="transmembrane region" description="Helical" evidence="1">
    <location>
        <begin position="34"/>
        <end position="54"/>
    </location>
</feature>
<proteinExistence type="predicted"/>
<name>A0A7U7JR89_9STAP</name>